<dbReference type="EMBL" id="CP000735">
    <property type="protein sequence ID" value="ABS78544.2"/>
    <property type="molecule type" value="Genomic_DNA"/>
</dbReference>
<dbReference type="KEGG" id="cbd:CBUD_A0026"/>
<protein>
    <submittedName>
        <fullName evidence="1">Uncharacterized protein</fullName>
    </submittedName>
</protein>
<dbReference type="RefSeq" id="WP_011996325.1">
    <property type="nucleotide sequence ID" value="NC_009726.1"/>
</dbReference>
<gene>
    <name evidence="1" type="ordered locus">CBUD_A0026</name>
</gene>
<dbReference type="AlphaFoldDB" id="A9KH55"/>
<sequence length="393" mass="44696">MKKKTNSSPPVLPNANGLFQVPRLDEMILTTLRMERLNELIACNNTSPLWTQYKLTPDLQDRLRNIYMPVVAKYLGQLIGRDGKQNEAEALIKVNPALLLARVEIETHSKGLKPNDKPVVLEGTAFQLAARVTEDDKMAAMIAKYLDEYYPYVDADHPGEKLKQDQDWLAANAANETKREQQDIAALDKMFNAIQNADDKVCERVLNEEETIIADDKEAEPLLKALNDFRNYLIPKEVVTGKQFNIQLLIQAFQFYDKNYETFGGFNSPKNNLCWRKVIGFMQRFLPAHYAQAFAQGTYYIVVNGEEVCRRFDFRYGDGSYFPLDSDPNFRMGYNCGMAGGSGFVGGRRVGLFDGFKDCWTMRLESLCQAKTVALQGIMQQPCNQSQSKRLVM</sequence>
<dbReference type="Proteomes" id="UP000008555">
    <property type="component" value="Plasmid pQpDG"/>
</dbReference>
<evidence type="ECO:0000313" key="2">
    <source>
        <dbReference type="Proteomes" id="UP000008555"/>
    </source>
</evidence>
<organism evidence="1 2">
    <name type="scientific">Coxiella burnetii (strain Dugway 5J108-111)</name>
    <dbReference type="NCBI Taxonomy" id="434922"/>
    <lineage>
        <taxon>Bacteria</taxon>
        <taxon>Pseudomonadati</taxon>
        <taxon>Pseudomonadota</taxon>
        <taxon>Gammaproteobacteria</taxon>
        <taxon>Legionellales</taxon>
        <taxon>Coxiellaceae</taxon>
        <taxon>Coxiella</taxon>
    </lineage>
</organism>
<dbReference type="HOGENOM" id="CLU_701542_0_0_6"/>
<reference evidence="1 2" key="1">
    <citation type="journal article" date="2009" name="Infect. Immun.">
        <title>Comparative genomics reveal extensive transposon-mediated genomic plasticity and diversity among potential effector proteins within the genus Coxiella.</title>
        <authorList>
            <person name="Beare P.A."/>
            <person name="Unsworth N."/>
            <person name="Andoh M."/>
            <person name="Voth D.E."/>
            <person name="Omsland A."/>
            <person name="Gilk S.D."/>
            <person name="Williams K.P."/>
            <person name="Sobral B.W."/>
            <person name="Kupko J.J.III."/>
            <person name="Porcella S.F."/>
            <person name="Samuel J.E."/>
            <person name="Heinzen R.A."/>
        </authorList>
    </citation>
    <scope>NUCLEOTIDE SEQUENCE [LARGE SCALE GENOMIC DNA]</scope>
    <source>
        <strain evidence="1 2">Dugway 5J108-111</strain>
        <plasmid evidence="2">pQpDG</plasmid>
    </source>
</reference>
<keyword evidence="1" id="KW-0614">Plasmid</keyword>
<proteinExistence type="predicted"/>
<name>A9KH55_COXBN</name>
<evidence type="ECO:0000313" key="1">
    <source>
        <dbReference type="EMBL" id="ABS78544.2"/>
    </source>
</evidence>
<geneLocation type="plasmid" evidence="1 2">
    <name>pQpDG</name>
</geneLocation>
<accession>A9KH55</accession>